<dbReference type="GO" id="GO:0005886">
    <property type="term" value="C:plasma membrane"/>
    <property type="evidence" value="ECO:0007669"/>
    <property type="project" value="UniProtKB-SubCell"/>
</dbReference>
<reference evidence="9" key="1">
    <citation type="journal article" date="2020" name="mSystems">
        <title>Genome- and Community-Level Interaction Insights into Carbon Utilization and Element Cycling Functions of Hydrothermarchaeota in Hydrothermal Sediment.</title>
        <authorList>
            <person name="Zhou Z."/>
            <person name="Liu Y."/>
            <person name="Xu W."/>
            <person name="Pan J."/>
            <person name="Luo Z.H."/>
            <person name="Li M."/>
        </authorList>
    </citation>
    <scope>NUCLEOTIDE SEQUENCE [LARGE SCALE GENOMIC DNA]</scope>
    <source>
        <strain evidence="9">SpSt-1182</strain>
    </source>
</reference>
<accession>A0A7V0T4V4</accession>
<dbReference type="Pfam" id="PF02687">
    <property type="entry name" value="FtsX"/>
    <property type="match status" value="1"/>
</dbReference>
<sequence>AIGVAFGVGIAKLIEMLASIKAAAPLWVILLGFGFSAAVGMFFGIYPASRASRLNPIEALRYE</sequence>
<comment type="subcellular location">
    <subcellularLocation>
        <location evidence="1">Cell membrane</location>
        <topology evidence="1">Multi-pass membrane protein</topology>
    </subcellularLocation>
</comment>
<evidence type="ECO:0000256" key="7">
    <source>
        <dbReference type="SAM" id="Phobius"/>
    </source>
</evidence>
<organism evidence="9">
    <name type="scientific">candidate division WOR-3 bacterium</name>
    <dbReference type="NCBI Taxonomy" id="2052148"/>
    <lineage>
        <taxon>Bacteria</taxon>
        <taxon>Bacteria division WOR-3</taxon>
    </lineage>
</organism>
<evidence type="ECO:0000259" key="8">
    <source>
        <dbReference type="Pfam" id="PF02687"/>
    </source>
</evidence>
<dbReference type="EMBL" id="DSBX01000120">
    <property type="protein sequence ID" value="HDQ99249.1"/>
    <property type="molecule type" value="Genomic_DNA"/>
</dbReference>
<dbReference type="PANTHER" id="PTHR30572">
    <property type="entry name" value="MEMBRANE COMPONENT OF TRANSPORTER-RELATED"/>
    <property type="match status" value="1"/>
</dbReference>
<gene>
    <name evidence="9" type="ORF">ENN51_03045</name>
</gene>
<evidence type="ECO:0000256" key="1">
    <source>
        <dbReference type="ARBA" id="ARBA00004651"/>
    </source>
</evidence>
<dbReference type="AlphaFoldDB" id="A0A7V0T4V4"/>
<evidence type="ECO:0000256" key="5">
    <source>
        <dbReference type="ARBA" id="ARBA00023136"/>
    </source>
</evidence>
<feature type="transmembrane region" description="Helical" evidence="7">
    <location>
        <begin position="26"/>
        <end position="46"/>
    </location>
</feature>
<evidence type="ECO:0000256" key="2">
    <source>
        <dbReference type="ARBA" id="ARBA00022475"/>
    </source>
</evidence>
<keyword evidence="4 7" id="KW-1133">Transmembrane helix</keyword>
<comment type="caution">
    <text evidence="9">The sequence shown here is derived from an EMBL/GenBank/DDBJ whole genome shotgun (WGS) entry which is preliminary data.</text>
</comment>
<evidence type="ECO:0000256" key="4">
    <source>
        <dbReference type="ARBA" id="ARBA00022989"/>
    </source>
</evidence>
<proteinExistence type="inferred from homology"/>
<feature type="non-terminal residue" evidence="9">
    <location>
        <position position="1"/>
    </location>
</feature>
<dbReference type="InterPro" id="IPR003838">
    <property type="entry name" value="ABC3_permease_C"/>
</dbReference>
<dbReference type="GO" id="GO:0022857">
    <property type="term" value="F:transmembrane transporter activity"/>
    <property type="evidence" value="ECO:0007669"/>
    <property type="project" value="TreeGrafter"/>
</dbReference>
<dbReference type="InterPro" id="IPR050250">
    <property type="entry name" value="Macrolide_Exporter_MacB"/>
</dbReference>
<protein>
    <submittedName>
        <fullName evidence="9">ABC transporter</fullName>
    </submittedName>
</protein>
<evidence type="ECO:0000256" key="6">
    <source>
        <dbReference type="ARBA" id="ARBA00038076"/>
    </source>
</evidence>
<keyword evidence="3 7" id="KW-0812">Transmembrane</keyword>
<dbReference type="PANTHER" id="PTHR30572:SF4">
    <property type="entry name" value="ABC TRANSPORTER PERMEASE YTRF"/>
    <property type="match status" value="1"/>
</dbReference>
<keyword evidence="5 7" id="KW-0472">Membrane</keyword>
<evidence type="ECO:0000256" key="3">
    <source>
        <dbReference type="ARBA" id="ARBA00022692"/>
    </source>
</evidence>
<comment type="similarity">
    <text evidence="6">Belongs to the ABC-4 integral membrane protein family.</text>
</comment>
<evidence type="ECO:0000313" key="9">
    <source>
        <dbReference type="EMBL" id="HDQ99249.1"/>
    </source>
</evidence>
<name>A0A7V0T4V4_UNCW3</name>
<keyword evidence="2" id="KW-1003">Cell membrane</keyword>
<dbReference type="Proteomes" id="UP000885672">
    <property type="component" value="Unassembled WGS sequence"/>
</dbReference>
<feature type="domain" description="ABC3 transporter permease C-terminal" evidence="8">
    <location>
        <begin position="1"/>
        <end position="56"/>
    </location>
</feature>